<gene>
    <name evidence="3" type="ORF">JD844_010380</name>
</gene>
<dbReference type="Proteomes" id="UP000826234">
    <property type="component" value="Unassembled WGS sequence"/>
</dbReference>
<evidence type="ECO:0000313" key="4">
    <source>
        <dbReference type="Proteomes" id="UP000826234"/>
    </source>
</evidence>
<dbReference type="PANTHER" id="PTHR16768:SF5">
    <property type="entry name" value="FI14214P"/>
    <property type="match status" value="1"/>
</dbReference>
<feature type="compositionally biased region" description="Basic and acidic residues" evidence="2">
    <location>
        <begin position="84"/>
        <end position="100"/>
    </location>
</feature>
<evidence type="ECO:0000256" key="1">
    <source>
        <dbReference type="ARBA" id="ARBA00023054"/>
    </source>
</evidence>
<evidence type="ECO:0000313" key="3">
    <source>
        <dbReference type="EMBL" id="KAH0628817.1"/>
    </source>
</evidence>
<name>A0ABQ7TH86_PHRPL</name>
<feature type="region of interest" description="Disordered" evidence="2">
    <location>
        <begin position="40"/>
        <end position="162"/>
    </location>
</feature>
<accession>A0ABQ7TH86</accession>
<dbReference type="EMBL" id="JAIPUX010000439">
    <property type="protein sequence ID" value="KAH0628817.1"/>
    <property type="molecule type" value="Genomic_DNA"/>
</dbReference>
<organism evidence="3 4">
    <name type="scientific">Phrynosoma platyrhinos</name>
    <name type="common">Desert horned lizard</name>
    <dbReference type="NCBI Taxonomy" id="52577"/>
    <lineage>
        <taxon>Eukaryota</taxon>
        <taxon>Metazoa</taxon>
        <taxon>Chordata</taxon>
        <taxon>Craniata</taxon>
        <taxon>Vertebrata</taxon>
        <taxon>Euteleostomi</taxon>
        <taxon>Lepidosauria</taxon>
        <taxon>Squamata</taxon>
        <taxon>Bifurcata</taxon>
        <taxon>Unidentata</taxon>
        <taxon>Episquamata</taxon>
        <taxon>Toxicofera</taxon>
        <taxon>Iguania</taxon>
        <taxon>Phrynosomatidae</taxon>
        <taxon>Phrynosomatinae</taxon>
        <taxon>Phrynosoma</taxon>
    </lineage>
</organism>
<sequence length="162" mass="18314">MLRVGKGQLLYCCLIFNLSPIRGLNLRSKPELLQVLEHRNRRQEGTESGLEQSPLEQEFMRWQQKREQHHQQDATGDAVGKQPEFIRVRENLRRTQRTKDPPPQPSSISSPFLRSHLTHRHLSRVPTSQSPGALEAEAPMIPGSPEATNLSSPVSQSPLANT</sequence>
<reference evidence="3 4" key="1">
    <citation type="journal article" date="2022" name="Gigascience">
        <title>A chromosome-level genome assembly and annotation of the desert horned lizard, Phrynosoma platyrhinos, provides insight into chromosomal rearrangements among reptiles.</title>
        <authorList>
            <person name="Koochekian N."/>
            <person name="Ascanio A."/>
            <person name="Farleigh K."/>
            <person name="Card D.C."/>
            <person name="Schield D.R."/>
            <person name="Castoe T.A."/>
            <person name="Jezkova T."/>
        </authorList>
    </citation>
    <scope>NUCLEOTIDE SEQUENCE [LARGE SCALE GENOMIC DNA]</scope>
    <source>
        <strain evidence="3">NK-2021</strain>
    </source>
</reference>
<keyword evidence="1" id="KW-0175">Coiled coil</keyword>
<dbReference type="PANTHER" id="PTHR16768">
    <property type="entry name" value="DOWN REGULATED IN RENAL CARCINOMA 1/TU3A"/>
    <property type="match status" value="1"/>
</dbReference>
<protein>
    <submittedName>
        <fullName evidence="3">Uncharacterized protein</fullName>
    </submittedName>
</protein>
<feature type="compositionally biased region" description="Polar residues" evidence="2">
    <location>
        <begin position="146"/>
        <end position="162"/>
    </location>
</feature>
<comment type="caution">
    <text evidence="3">The sequence shown here is derived from an EMBL/GenBank/DDBJ whole genome shotgun (WGS) entry which is preliminary data.</text>
</comment>
<keyword evidence="4" id="KW-1185">Reference proteome</keyword>
<proteinExistence type="predicted"/>
<dbReference type="InterPro" id="IPR009533">
    <property type="entry name" value="FAM107"/>
</dbReference>
<evidence type="ECO:0000256" key="2">
    <source>
        <dbReference type="SAM" id="MobiDB-lite"/>
    </source>
</evidence>
<dbReference type="Pfam" id="PF06625">
    <property type="entry name" value="DUF1151"/>
    <property type="match status" value="1"/>
</dbReference>